<comment type="caution">
    <text evidence="1">The sequence shown here is derived from an EMBL/GenBank/DDBJ whole genome shotgun (WGS) entry which is preliminary data.</text>
</comment>
<gene>
    <name evidence="1" type="ORF">GP711_27365</name>
</gene>
<evidence type="ECO:0000313" key="1">
    <source>
        <dbReference type="EMBL" id="KAE9721065.1"/>
    </source>
</evidence>
<protein>
    <submittedName>
        <fullName evidence="1">Glycosyl transferase family 8</fullName>
    </submittedName>
</protein>
<dbReference type="RefSeq" id="WP_250666868.1">
    <property type="nucleotide sequence ID" value="NZ_WSGM01000461.1"/>
</dbReference>
<organism evidence="1 2">
    <name type="scientific">Escherichia coli</name>
    <dbReference type="NCBI Taxonomy" id="562"/>
    <lineage>
        <taxon>Bacteria</taxon>
        <taxon>Pseudomonadati</taxon>
        <taxon>Pseudomonadota</taxon>
        <taxon>Gammaproteobacteria</taxon>
        <taxon>Enterobacterales</taxon>
        <taxon>Enterobacteriaceae</taxon>
        <taxon>Escherichia</taxon>
    </lineage>
</organism>
<dbReference type="Proteomes" id="UP000437875">
    <property type="component" value="Unassembled WGS sequence"/>
</dbReference>
<dbReference type="GO" id="GO:0016740">
    <property type="term" value="F:transferase activity"/>
    <property type="evidence" value="ECO:0007669"/>
    <property type="project" value="UniProtKB-KW"/>
</dbReference>
<sequence>LKKHRYLKGFSNYLFYFIEKIKH</sequence>
<name>A0A6N6WV00_ECOLX</name>
<accession>A0A6N6WV00</accession>
<proteinExistence type="predicted"/>
<dbReference type="AlphaFoldDB" id="A0A6N6WV00"/>
<keyword evidence="1" id="KW-0808">Transferase</keyword>
<dbReference type="EMBL" id="WSGM01000461">
    <property type="protein sequence ID" value="KAE9721065.1"/>
    <property type="molecule type" value="Genomic_DNA"/>
</dbReference>
<feature type="non-terminal residue" evidence="1">
    <location>
        <position position="1"/>
    </location>
</feature>
<reference evidence="1 2" key="1">
    <citation type="submission" date="2019-10" db="EMBL/GenBank/DDBJ databases">
        <title>Antimicrobial-resistant enteric bacteria are widely distributed amongst people, animals and the environment in northern Tanzania.</title>
        <authorList>
            <person name="Subbiah M."/>
            <person name="Call D.R."/>
        </authorList>
    </citation>
    <scope>NUCLEOTIDE SEQUENCE [LARGE SCALE GENOMIC DNA]</scope>
    <source>
        <strain evidence="1 2">TzEc067</strain>
    </source>
</reference>
<evidence type="ECO:0000313" key="2">
    <source>
        <dbReference type="Proteomes" id="UP000437875"/>
    </source>
</evidence>